<name>A0A9P5DXS8_9HYPO</name>
<dbReference type="OrthoDB" id="10489947at2759"/>
<evidence type="ECO:0000313" key="3">
    <source>
        <dbReference type="Proteomes" id="UP000730481"/>
    </source>
</evidence>
<accession>A0A9P5DXS8</accession>
<protein>
    <submittedName>
        <fullName evidence="2">Uncharacterized protein</fullName>
    </submittedName>
</protein>
<sequence length="190" mass="22003">MLGTAQSPRPKRSGSQDLPAGNTMKVSDLVRLQDYVLPSHVPSFKYSEDDTVWNCDGRKKIWYLDEAPTLFIHCSSASPIVVFWLGLARELTGRNGKMEEVLDTLLISNWYEKFESQEHGETEGQLPRHPFLHVLICTSAKIWDMDDRLNDWVKKNEEKIEKNHFFGVLDSYDTEGVWGHDFSWIIEANW</sequence>
<evidence type="ECO:0000313" key="2">
    <source>
        <dbReference type="EMBL" id="KAF4338729.1"/>
    </source>
</evidence>
<reference evidence="2" key="2">
    <citation type="submission" date="2020-02" db="EMBL/GenBank/DDBJ databases">
        <title>Identification and distribution of gene clusters putatively required for synthesis of sphingolipid metabolism inhibitors in phylogenetically diverse species of the filamentous fungus Fusarium.</title>
        <authorList>
            <person name="Kim H.-S."/>
            <person name="Busman M."/>
            <person name="Brown D.W."/>
            <person name="Divon H."/>
            <person name="Uhlig S."/>
            <person name="Proctor R.H."/>
        </authorList>
    </citation>
    <scope>NUCLEOTIDE SEQUENCE</scope>
    <source>
        <strain evidence="2">NRRL 25174</strain>
    </source>
</reference>
<gene>
    <name evidence="2" type="ORF">FBEOM_7381</name>
</gene>
<evidence type="ECO:0000256" key="1">
    <source>
        <dbReference type="SAM" id="MobiDB-lite"/>
    </source>
</evidence>
<proteinExistence type="predicted"/>
<dbReference type="AlphaFoldDB" id="A0A9P5DXS8"/>
<reference evidence="2" key="1">
    <citation type="journal article" date="2017" name="Mycologia">
        <title>Fusarium algeriense, sp. nov., a novel toxigenic crown rot pathogen of durum wheat from Algeria is nested in the Fusarium burgessii species complex.</title>
        <authorList>
            <person name="Laraba I."/>
            <person name="Keddad A."/>
            <person name="Boureghda H."/>
            <person name="Abdallah N."/>
            <person name="Vaughan M.M."/>
            <person name="Proctor R.H."/>
            <person name="Busman M."/>
            <person name="O'Donnell K."/>
        </authorList>
    </citation>
    <scope>NUCLEOTIDE SEQUENCE</scope>
    <source>
        <strain evidence="2">NRRL 25174</strain>
    </source>
</reference>
<feature type="region of interest" description="Disordered" evidence="1">
    <location>
        <begin position="1"/>
        <end position="22"/>
    </location>
</feature>
<dbReference type="EMBL" id="PVQB02000335">
    <property type="protein sequence ID" value="KAF4338729.1"/>
    <property type="molecule type" value="Genomic_DNA"/>
</dbReference>
<dbReference type="Proteomes" id="UP000730481">
    <property type="component" value="Unassembled WGS sequence"/>
</dbReference>
<organism evidence="2 3">
    <name type="scientific">Fusarium beomiforme</name>
    <dbReference type="NCBI Taxonomy" id="44412"/>
    <lineage>
        <taxon>Eukaryota</taxon>
        <taxon>Fungi</taxon>
        <taxon>Dikarya</taxon>
        <taxon>Ascomycota</taxon>
        <taxon>Pezizomycotina</taxon>
        <taxon>Sordariomycetes</taxon>
        <taxon>Hypocreomycetidae</taxon>
        <taxon>Hypocreales</taxon>
        <taxon>Nectriaceae</taxon>
        <taxon>Fusarium</taxon>
        <taxon>Fusarium burgessii species complex</taxon>
    </lineage>
</organism>
<keyword evidence="3" id="KW-1185">Reference proteome</keyword>
<comment type="caution">
    <text evidence="2">The sequence shown here is derived from an EMBL/GenBank/DDBJ whole genome shotgun (WGS) entry which is preliminary data.</text>
</comment>